<dbReference type="EMBL" id="JBHLWI010000026">
    <property type="protein sequence ID" value="MFC0262848.1"/>
    <property type="molecule type" value="Genomic_DNA"/>
</dbReference>
<sequence>MDAGNLIYIVAVIIYFIYSALKKNKGQDEIDLPEKPQEQSKPVSFEDLLKEIRQGQQAREKDLSTSGQGNAVGDRKPVPAHYDDPNPRRYQAEVKKQPKAFEKFQGEVSERERPKLMTLDEQVRLTGSIEGIKSSLQTESLEKEQGENKYAKLLKNPETVKDAVILSEILNRKHF</sequence>
<dbReference type="Proteomes" id="UP001589797">
    <property type="component" value="Unassembled WGS sequence"/>
</dbReference>
<organism evidence="3 4">
    <name type="scientific">Fontibacter flavus</name>
    <dbReference type="NCBI Taxonomy" id="654838"/>
    <lineage>
        <taxon>Bacteria</taxon>
        <taxon>Pseudomonadati</taxon>
        <taxon>Bacteroidota</taxon>
        <taxon>Cytophagia</taxon>
        <taxon>Cytophagales</taxon>
        <taxon>Cyclobacteriaceae</taxon>
        <taxon>Fontibacter</taxon>
    </lineage>
</organism>
<evidence type="ECO:0000313" key="4">
    <source>
        <dbReference type="Proteomes" id="UP001589797"/>
    </source>
</evidence>
<feature type="region of interest" description="Disordered" evidence="1">
    <location>
        <begin position="30"/>
        <end position="87"/>
    </location>
</feature>
<gene>
    <name evidence="3" type="ORF">ACFFIP_09155</name>
</gene>
<reference evidence="3 4" key="1">
    <citation type="submission" date="2024-09" db="EMBL/GenBank/DDBJ databases">
        <authorList>
            <person name="Sun Q."/>
            <person name="Mori K."/>
        </authorList>
    </citation>
    <scope>NUCLEOTIDE SEQUENCE [LARGE SCALE GENOMIC DNA]</scope>
    <source>
        <strain evidence="3 4">CCM 7650</strain>
    </source>
</reference>
<protein>
    <submittedName>
        <fullName evidence="3">Uncharacterized protein</fullName>
    </submittedName>
</protein>
<dbReference type="RefSeq" id="WP_382387302.1">
    <property type="nucleotide sequence ID" value="NZ_JBHLWI010000026.1"/>
</dbReference>
<keyword evidence="2" id="KW-1133">Transmembrane helix</keyword>
<accession>A0ABV6FSK3</accession>
<keyword evidence="2" id="KW-0812">Transmembrane</keyword>
<evidence type="ECO:0000256" key="1">
    <source>
        <dbReference type="SAM" id="MobiDB-lite"/>
    </source>
</evidence>
<proteinExistence type="predicted"/>
<comment type="caution">
    <text evidence="3">The sequence shown here is derived from an EMBL/GenBank/DDBJ whole genome shotgun (WGS) entry which is preliminary data.</text>
</comment>
<evidence type="ECO:0000313" key="3">
    <source>
        <dbReference type="EMBL" id="MFC0262848.1"/>
    </source>
</evidence>
<name>A0ABV6FSK3_9BACT</name>
<evidence type="ECO:0000256" key="2">
    <source>
        <dbReference type="SAM" id="Phobius"/>
    </source>
</evidence>
<keyword evidence="4" id="KW-1185">Reference proteome</keyword>
<keyword evidence="2" id="KW-0472">Membrane</keyword>
<feature type="transmembrane region" description="Helical" evidence="2">
    <location>
        <begin position="6"/>
        <end position="21"/>
    </location>
</feature>
<feature type="compositionally biased region" description="Basic and acidic residues" evidence="1">
    <location>
        <begin position="73"/>
        <end position="87"/>
    </location>
</feature>
<feature type="compositionally biased region" description="Basic and acidic residues" evidence="1">
    <location>
        <begin position="47"/>
        <end position="63"/>
    </location>
</feature>